<feature type="region of interest" description="Disordered" evidence="1">
    <location>
        <begin position="380"/>
        <end position="403"/>
    </location>
</feature>
<feature type="domain" description="F-box" evidence="2">
    <location>
        <begin position="2"/>
        <end position="48"/>
    </location>
</feature>
<dbReference type="STRING" id="97359.A0A550CPU8"/>
<evidence type="ECO:0000313" key="4">
    <source>
        <dbReference type="Proteomes" id="UP000320762"/>
    </source>
</evidence>
<evidence type="ECO:0000313" key="3">
    <source>
        <dbReference type="EMBL" id="TRM66807.1"/>
    </source>
</evidence>
<dbReference type="Proteomes" id="UP000320762">
    <property type="component" value="Unassembled WGS sequence"/>
</dbReference>
<dbReference type="AlphaFoldDB" id="A0A550CPU8"/>
<feature type="region of interest" description="Disordered" evidence="1">
    <location>
        <begin position="319"/>
        <end position="361"/>
    </location>
</feature>
<evidence type="ECO:0000259" key="2">
    <source>
        <dbReference type="PROSITE" id="PS50181"/>
    </source>
</evidence>
<evidence type="ECO:0000256" key="1">
    <source>
        <dbReference type="SAM" id="MobiDB-lite"/>
    </source>
</evidence>
<gene>
    <name evidence="3" type="ORF">BD626DRAFT_396692</name>
</gene>
<dbReference type="CDD" id="cd09917">
    <property type="entry name" value="F-box_SF"/>
    <property type="match status" value="1"/>
</dbReference>
<dbReference type="OrthoDB" id="2751409at2759"/>
<organism evidence="3 4">
    <name type="scientific">Schizophyllum amplum</name>
    <dbReference type="NCBI Taxonomy" id="97359"/>
    <lineage>
        <taxon>Eukaryota</taxon>
        <taxon>Fungi</taxon>
        <taxon>Dikarya</taxon>
        <taxon>Basidiomycota</taxon>
        <taxon>Agaricomycotina</taxon>
        <taxon>Agaricomycetes</taxon>
        <taxon>Agaricomycetidae</taxon>
        <taxon>Agaricales</taxon>
        <taxon>Schizophyllaceae</taxon>
        <taxon>Schizophyllum</taxon>
    </lineage>
</organism>
<feature type="compositionally biased region" description="Acidic residues" evidence="1">
    <location>
        <begin position="382"/>
        <end position="397"/>
    </location>
</feature>
<sequence>MALQLLDLPVELLIRIMSSMDPHSVAMMARVHRQFTAIAQVPFMAKKRALEMAGMRDNSDGTISAEELSEQLEATEKAWRNFAPVCTVTRSVPPGTSGLYELSGGYIFFGKAGRRSLFHMPLPTPEHQGPEWSLIQVDEHIVDFALALYEHGLLVAVTSRPERNGMTSSRDILEIQFIDFPSGNAHPLAKQNRLFLCKTPRSNCHPLLGIEIVGDTMAVATHYSRYLEGDYPPSTLSFWDWKQGKLKMTLDAARFSYTTFIFLTQDLLLVPNATNGTFEYWRISTTDARRPAPAAVLRLPPLKPRMEILDLACRAEPNPRADSPRVFPDPPKAANRGWSEPRKDGLPAGPKGKGTARREPPFYPAAEDAICVFQVHLAREEREEDEDDDEDTDEEDEAGPRDNHLVLIVHRSAFVDLFTRLMSKECEGQRNEAWTSGNAAAIATDAPDTPITTNADKPAADPDLPSPPTLSWPEWGPPVSRWLDYAQHNYNWITTSCGQRMAATLSPPFQFRNESGFVDIYDFNPFAVARARRLAKKKADKDAWERMMFEKAVRDADAEARKSRERLARQWEFDERDDDEREHQETYTGFADDEGMYDFVGGDELMLSEDDDGAFLDEGAFMDYTAPIAPAVAEASTMETLFEGPLESGLPFVKCTSHESLFYSGVMLDHRRIIGTAVSTATLSVECMFDVESFLSLSYLSCCVCVC</sequence>
<proteinExistence type="predicted"/>
<dbReference type="InterPro" id="IPR001810">
    <property type="entry name" value="F-box_dom"/>
</dbReference>
<comment type="caution">
    <text evidence="3">The sequence shown here is derived from an EMBL/GenBank/DDBJ whole genome shotgun (WGS) entry which is preliminary data.</text>
</comment>
<dbReference type="InterPro" id="IPR036047">
    <property type="entry name" value="F-box-like_dom_sf"/>
</dbReference>
<dbReference type="EMBL" id="VDMD01000003">
    <property type="protein sequence ID" value="TRM66807.1"/>
    <property type="molecule type" value="Genomic_DNA"/>
</dbReference>
<name>A0A550CPU8_9AGAR</name>
<accession>A0A550CPU8</accession>
<reference evidence="3 4" key="1">
    <citation type="journal article" date="2019" name="New Phytol.">
        <title>Comparative genomics reveals unique wood-decay strategies and fruiting body development in the Schizophyllaceae.</title>
        <authorList>
            <person name="Almasi E."/>
            <person name="Sahu N."/>
            <person name="Krizsan K."/>
            <person name="Balint B."/>
            <person name="Kovacs G.M."/>
            <person name="Kiss B."/>
            <person name="Cseklye J."/>
            <person name="Drula E."/>
            <person name="Henrissat B."/>
            <person name="Nagy I."/>
            <person name="Chovatia M."/>
            <person name="Adam C."/>
            <person name="LaButti K."/>
            <person name="Lipzen A."/>
            <person name="Riley R."/>
            <person name="Grigoriev I.V."/>
            <person name="Nagy L.G."/>
        </authorList>
    </citation>
    <scope>NUCLEOTIDE SEQUENCE [LARGE SCALE GENOMIC DNA]</scope>
    <source>
        <strain evidence="3 4">NL-1724</strain>
    </source>
</reference>
<keyword evidence="4" id="KW-1185">Reference proteome</keyword>
<dbReference type="SUPFAM" id="SSF81383">
    <property type="entry name" value="F-box domain"/>
    <property type="match status" value="1"/>
</dbReference>
<protein>
    <recommendedName>
        <fullName evidence="2">F-box domain-containing protein</fullName>
    </recommendedName>
</protein>
<dbReference type="PROSITE" id="PS50181">
    <property type="entry name" value="FBOX"/>
    <property type="match status" value="1"/>
</dbReference>